<keyword evidence="5" id="KW-0539">Nucleus</keyword>
<keyword evidence="9" id="KW-0648">Protein biosynthesis</keyword>
<dbReference type="InterPro" id="IPR006751">
    <property type="entry name" value="TAFII55_prot_cons_reg"/>
</dbReference>
<feature type="compositionally biased region" description="Polar residues" evidence="7">
    <location>
        <begin position="297"/>
        <end position="306"/>
    </location>
</feature>
<dbReference type="GO" id="GO:0005669">
    <property type="term" value="C:transcription factor TFIID complex"/>
    <property type="evidence" value="ECO:0007669"/>
    <property type="project" value="InterPro"/>
</dbReference>
<dbReference type="PANTHER" id="PTHR12228">
    <property type="entry name" value="TRANSCRIPTION INITIATION FACTOR TFIID 55 KD SUBUNIT-RELATED"/>
    <property type="match status" value="1"/>
</dbReference>
<keyword evidence="3" id="KW-0805">Transcription regulation</keyword>
<dbReference type="SMR" id="A0A5N5SYT6"/>
<evidence type="ECO:0000256" key="5">
    <source>
        <dbReference type="ARBA" id="ARBA00023242"/>
    </source>
</evidence>
<comment type="subcellular location">
    <subcellularLocation>
        <location evidence="1">Nucleus</location>
    </subcellularLocation>
</comment>
<evidence type="ECO:0000256" key="7">
    <source>
        <dbReference type="SAM" id="MobiDB-lite"/>
    </source>
</evidence>
<dbReference type="AlphaFoldDB" id="A0A5N5SYT6"/>
<dbReference type="OrthoDB" id="153872at2759"/>
<organism evidence="9 10">
    <name type="scientific">Armadillidium nasatum</name>
    <dbReference type="NCBI Taxonomy" id="96803"/>
    <lineage>
        <taxon>Eukaryota</taxon>
        <taxon>Metazoa</taxon>
        <taxon>Ecdysozoa</taxon>
        <taxon>Arthropoda</taxon>
        <taxon>Crustacea</taxon>
        <taxon>Multicrustacea</taxon>
        <taxon>Malacostraca</taxon>
        <taxon>Eumalacostraca</taxon>
        <taxon>Peracarida</taxon>
        <taxon>Isopoda</taxon>
        <taxon>Oniscidea</taxon>
        <taxon>Crinocheta</taxon>
        <taxon>Armadillidiidae</taxon>
        <taxon>Armadillidium</taxon>
    </lineage>
</organism>
<evidence type="ECO:0000256" key="1">
    <source>
        <dbReference type="ARBA" id="ARBA00004123"/>
    </source>
</evidence>
<dbReference type="Proteomes" id="UP000326759">
    <property type="component" value="Unassembled WGS sequence"/>
</dbReference>
<keyword evidence="10" id="KW-1185">Reference proteome</keyword>
<dbReference type="GO" id="GO:0051123">
    <property type="term" value="P:RNA polymerase II preinitiation complex assembly"/>
    <property type="evidence" value="ECO:0007669"/>
    <property type="project" value="TreeGrafter"/>
</dbReference>
<dbReference type="Pfam" id="PF04658">
    <property type="entry name" value="TAFII55_N"/>
    <property type="match status" value="1"/>
</dbReference>
<dbReference type="InterPro" id="IPR037817">
    <property type="entry name" value="TAF7"/>
</dbReference>
<feature type="coiled-coil region" evidence="6">
    <location>
        <begin position="351"/>
        <end position="378"/>
    </location>
</feature>
<dbReference type="GO" id="GO:0003743">
    <property type="term" value="F:translation initiation factor activity"/>
    <property type="evidence" value="ECO:0007669"/>
    <property type="project" value="UniProtKB-KW"/>
</dbReference>
<dbReference type="PANTHER" id="PTHR12228:SF0">
    <property type="entry name" value="TATA-BOX BINDING PROTEIN ASSOCIATED FACTOR 7"/>
    <property type="match status" value="1"/>
</dbReference>
<evidence type="ECO:0000256" key="3">
    <source>
        <dbReference type="ARBA" id="ARBA00023015"/>
    </source>
</evidence>
<evidence type="ECO:0000313" key="10">
    <source>
        <dbReference type="Proteomes" id="UP000326759"/>
    </source>
</evidence>
<keyword evidence="6" id="KW-0175">Coiled coil</keyword>
<name>A0A5N5SYT6_9CRUS</name>
<evidence type="ECO:0000256" key="4">
    <source>
        <dbReference type="ARBA" id="ARBA00023163"/>
    </source>
</evidence>
<protein>
    <submittedName>
        <fullName evidence="9">Transcription initiation factor TFIID subunit 7</fullName>
    </submittedName>
</protein>
<dbReference type="CDD" id="cd08047">
    <property type="entry name" value="TAF7"/>
    <property type="match status" value="1"/>
</dbReference>
<comment type="similarity">
    <text evidence="2">Belongs to the TAF7 family.</text>
</comment>
<evidence type="ECO:0000259" key="8">
    <source>
        <dbReference type="SMART" id="SM01370"/>
    </source>
</evidence>
<reference evidence="9 10" key="1">
    <citation type="journal article" date="2019" name="PLoS Biol.">
        <title>Sex chromosomes control vertical transmission of feminizing Wolbachia symbionts in an isopod.</title>
        <authorList>
            <person name="Becking T."/>
            <person name="Chebbi M.A."/>
            <person name="Giraud I."/>
            <person name="Moumen B."/>
            <person name="Laverre T."/>
            <person name="Caubet Y."/>
            <person name="Peccoud J."/>
            <person name="Gilbert C."/>
            <person name="Cordaux R."/>
        </authorList>
    </citation>
    <scope>NUCLEOTIDE SEQUENCE [LARGE SCALE GENOMIC DNA]</scope>
    <source>
        <strain evidence="9">ANa2</strain>
        <tissue evidence="9">Whole body excluding digestive tract and cuticle</tissue>
    </source>
</reference>
<feature type="region of interest" description="Disordered" evidence="7">
    <location>
        <begin position="295"/>
        <end position="314"/>
    </location>
</feature>
<comment type="caution">
    <text evidence="9">The sequence shown here is derived from an EMBL/GenBank/DDBJ whole genome shotgun (WGS) entry which is preliminary data.</text>
</comment>
<keyword evidence="9" id="KW-0396">Initiation factor</keyword>
<sequence>MQKALANRAAKIRQYKFASQNGPELENHFILRLLEPQAEILREDIRQGQTNIKDRLFIQLDYTPDKDDMRNGIITFDTIMYKARLYDLPTIMETWKTIDGKNFYKTADVCQMLMVRERDDPPEEEDAKKKKRDPNKVDKKFLYPHGYTPPLKNVRKRRFRKTLRKKVSNLETLDLPDIEKEVKRLLRTDNEAFSVRWEVVREDEEKKSVIGGPSESNLDKQQLFGELSSSDEEIGTTINIIDEDEDSRMSVDDSHQSFMNEAANSPSSKVLAIPQNMNSPLVTEFNPSMFRCDTDSLLKNPQQSPSPVKGSPSKDKLYAKLSHLESDMTRLLSQKAIQQADAANIENFALKQKFLAKLSDLESQIEEKEKEIKKIKMQISG</sequence>
<proteinExistence type="inferred from homology"/>
<gene>
    <name evidence="9" type="primary">TAF7</name>
    <name evidence="9" type="ORF">Anas_11723</name>
</gene>
<keyword evidence="4" id="KW-0804">Transcription</keyword>
<dbReference type="SMART" id="SM01370">
    <property type="entry name" value="TAFII55_N"/>
    <property type="match status" value="1"/>
</dbReference>
<evidence type="ECO:0000313" key="9">
    <source>
        <dbReference type="EMBL" id="KAB7499117.1"/>
    </source>
</evidence>
<dbReference type="EMBL" id="SEYY01018674">
    <property type="protein sequence ID" value="KAB7499117.1"/>
    <property type="molecule type" value="Genomic_DNA"/>
</dbReference>
<feature type="domain" description="TAFII55 protein conserved region" evidence="8">
    <location>
        <begin position="25"/>
        <end position="194"/>
    </location>
</feature>
<dbReference type="GO" id="GO:0016251">
    <property type="term" value="F:RNA polymerase II general transcription initiation factor activity"/>
    <property type="evidence" value="ECO:0007669"/>
    <property type="project" value="TreeGrafter"/>
</dbReference>
<evidence type="ECO:0000256" key="6">
    <source>
        <dbReference type="SAM" id="Coils"/>
    </source>
</evidence>
<accession>A0A5N5SYT6</accession>
<evidence type="ECO:0000256" key="2">
    <source>
        <dbReference type="ARBA" id="ARBA00009368"/>
    </source>
</evidence>
<feature type="region of interest" description="Disordered" evidence="7">
    <location>
        <begin position="116"/>
        <end position="139"/>
    </location>
</feature>